<keyword evidence="3" id="KW-0808">Transferase</keyword>
<feature type="chain" id="PRO_5038430862" evidence="1">
    <location>
        <begin position="23"/>
        <end position="559"/>
    </location>
</feature>
<dbReference type="InterPro" id="IPR059177">
    <property type="entry name" value="GH29D-like_dom"/>
</dbReference>
<dbReference type="InterPro" id="IPR014867">
    <property type="entry name" value="Spore_coat_CotH_CotH2/3/7"/>
</dbReference>
<evidence type="ECO:0000313" key="4">
    <source>
        <dbReference type="Proteomes" id="UP000509335"/>
    </source>
</evidence>
<dbReference type="AlphaFoldDB" id="A0A7H8XRJ7"/>
<evidence type="ECO:0000259" key="2">
    <source>
        <dbReference type="Pfam" id="PF13290"/>
    </source>
</evidence>
<sequence length="559" mass="61001">MGVTVRNLLAQLLGIATAISLAAVGGTAPVPERAADVRGAPTTAADSPADLTGDIDFSVPSGTFQGGLSVSLGTSVAGAEIRYTTDGTLPGPDSRRYDDTPLLLSGTTQLRARPFVDGAPAGDPGTALYLARAMDVQLDLPILVIDGYGQGKPGRDYVDSAALLFEPTGGYASLSATPTLATRIGYHLRGTSSSLFDKAPYRVEFRDNEDDDADYPVLGMPAESDWVLRGPYTDKALIREALTFDLARQLGYQAPRYAFVEFYLNVADRPLGAEDYQGVYMIVETIKNAKNRLDLKELDPDDVTLPAISGGYIFKFEWLTAEEPTLECVGRPATCWHYLEVVDPSPLQPEQQVWLTGHLQQFNDLMQSRSFADPTTGYPAWIDVGSFVDSLILNELTRNFDAYARSSYFYKDRGGKITAGPLWDLDITYGVGGGDNLETAGWQYEQPRWPKPNNWINRLVTDPAFVGLVRARWAELRRGPLSGAQLDARFAAITAPLVNAAERNFQRWPNLTTEKIGPIVTPTADTWQGQVRYMRDWMTERMAWLDSSAGWGGAAAAGG</sequence>
<keyword evidence="1" id="KW-0732">Signal</keyword>
<proteinExistence type="predicted"/>
<dbReference type="KEGG" id="mcab:HXZ27_23475"/>
<name>A0A7H8XRJ7_9ACTN</name>
<reference evidence="3 4" key="1">
    <citation type="submission" date="2020-07" db="EMBL/GenBank/DDBJ databases">
        <title>A bifunctional nitrone conjugated secondary metabolite targeting the ribosome.</title>
        <authorList>
            <person name="Limbrick E.M."/>
            <person name="Graf M."/>
            <person name="Derewacz D.K."/>
            <person name="Nguyen F."/>
            <person name="Spraggins J.M."/>
            <person name="Wieland M."/>
            <person name="Ynigez-Gutierrez A.E."/>
            <person name="Reisman B.J."/>
            <person name="Zinshteyn B."/>
            <person name="McCulloch K."/>
            <person name="Iverson T.M."/>
            <person name="Green R."/>
            <person name="Wilson D.N."/>
            <person name="Bachmann B.O."/>
        </authorList>
    </citation>
    <scope>NUCLEOTIDE SEQUENCE [LARGE SCALE GENOMIC DNA]</scope>
    <source>
        <strain evidence="4">aurantiaca</strain>
    </source>
</reference>
<accession>A0A7H8XRJ7</accession>
<evidence type="ECO:0000313" key="3">
    <source>
        <dbReference type="EMBL" id="QLD26809.1"/>
    </source>
</evidence>
<feature type="domain" description="GH29D-like beta-sandwich" evidence="2">
    <location>
        <begin position="60"/>
        <end position="119"/>
    </location>
</feature>
<protein>
    <submittedName>
        <fullName evidence="3">CotH kinase family protein</fullName>
    </submittedName>
</protein>
<organism evidence="3 4">
    <name type="scientific">Micromonospora carbonacea</name>
    <dbReference type="NCBI Taxonomy" id="47853"/>
    <lineage>
        <taxon>Bacteria</taxon>
        <taxon>Bacillati</taxon>
        <taxon>Actinomycetota</taxon>
        <taxon>Actinomycetes</taxon>
        <taxon>Micromonosporales</taxon>
        <taxon>Micromonosporaceae</taxon>
        <taxon>Micromonospora</taxon>
    </lineage>
</organism>
<dbReference type="Pfam" id="PF08757">
    <property type="entry name" value="CotH"/>
    <property type="match status" value="1"/>
</dbReference>
<dbReference type="Pfam" id="PF13290">
    <property type="entry name" value="CHB_HEX_C_1"/>
    <property type="match status" value="1"/>
</dbReference>
<dbReference type="EMBL" id="CP058322">
    <property type="protein sequence ID" value="QLD26809.1"/>
    <property type="molecule type" value="Genomic_DNA"/>
</dbReference>
<feature type="signal peptide" evidence="1">
    <location>
        <begin position="1"/>
        <end position="22"/>
    </location>
</feature>
<gene>
    <name evidence="3" type="ORF">HXZ27_23475</name>
</gene>
<dbReference type="GO" id="GO:0016301">
    <property type="term" value="F:kinase activity"/>
    <property type="evidence" value="ECO:0007669"/>
    <property type="project" value="UniProtKB-KW"/>
</dbReference>
<dbReference type="Proteomes" id="UP000509335">
    <property type="component" value="Chromosome"/>
</dbReference>
<keyword evidence="3" id="KW-0418">Kinase</keyword>
<evidence type="ECO:0000256" key="1">
    <source>
        <dbReference type="SAM" id="SignalP"/>
    </source>
</evidence>